<dbReference type="SUPFAM" id="SSF54695">
    <property type="entry name" value="POZ domain"/>
    <property type="match status" value="2"/>
</dbReference>
<dbReference type="AlphaFoldDB" id="A0A1Q9C564"/>
<sequence>MDVSSMSAEELRAVIEEERRSAEAEEARLPELVAETEQAKERQRLREELKDMMLRRRDAEFQNTEEIELREGIDDDEIWADPPLADPARRPCVMQASDGETVNFRDKICTGEHLWRIEGFSWVPCTLEQCRAAYGSGAHFVHSRFELGRQTFLFCYSPWADWLCYQHHGSLAIVLHTEDCIALRYRIYVKAQSGEFVQWGQTRDVVHDGASGRTCAYGPDVHWPGEPPTSLGIFGLSHEELLQSEWVQNDTLTVKFELEVRPPSFERRQRVSTSVDIPEPTIIEDTRALLEEGTCSDVRFMVQDEVIRAHSQVLCARSEVFRKQLTGGMQESISNVIKIEDCDVAAFKAFLQFLYTDRLPDVQDFIPATTSSSRQTESSSPKLSLVQALLAVSHKYQVTRLQLWCEAKLSEQVDASQVCGILCQAHILQAKQLEQACLSFIKDHATQVLTLPAYVELVKKWPQIGVKVSLFLAGKSDTELSAAMAGLDKPQGQESEQEEATAAGVFGQLEIWALRGADAMPAEVLDRALASSHFAMASMSAKSAEELRAEIEATRRRAEAEEARLQELQAETEQARERQRLRKELRKVRRRLREAEDRNSVEMILRQDIDHERPWLASQQLSKRQRVMQASGGESTKFDHMVARGEYVWRIEGFSWVPCSLEQDEAADCDRHWVEADTDFHLGDETFSFRYSCENKPGGEYRGPLAIMLCSEERIALRYGIYVRGRNGEFVQWSQTRKVIHHGDVRRSAAYGPADSRGIFGLSHEELLQSEWVENDTLTVKFELEVRPHEDEQIQPLIPAAEVPEPTILDDTRALLEEGTCSDVRFMVQGEEIEAHSQILCARSEFFKKQLTAGMQESISKVIVIEDCDVATFKAFLQFLYTDQLPDAQEVLQKGTSHNNETESRSRELSRIQALLAVSHKYQVTRLQLWCEAKLSEQVDASQVCGILCQAHILQAKQLEKIGVKVSLFSAGVPVKELSTTMDGTEKRPVELEIGDPAAPMALNHHRSPKNPETALPFQARLFDALPPFPSSHEEESMDAVPCFVAPGPVETPRPTALRTAPAAKGLLGPVDPSSSWFLRLASALMVGGAVRRAAFGKGVGQGQVSNNLGGGQRVVSSVQLRAAKKSTGEPLMHGDTVYVKVMTGRYIGELDGTTKLEWVKARGTKKDKEHALTIEKMNNRDEPIKNGDVVMFVMPQGVHMDVLGSAVRARYYDPRGEWQKITIVKQDGGEVYSGDQIFLRGHQGEYLDANPLERAPDGEVKARWRDEGEWQVMWIEK</sequence>
<dbReference type="InterPro" id="IPR011333">
    <property type="entry name" value="SKP1/BTB/POZ_sf"/>
</dbReference>
<dbReference type="PANTHER" id="PTHR24413">
    <property type="entry name" value="SPECKLE-TYPE POZ PROTEIN"/>
    <property type="match status" value="1"/>
</dbReference>
<dbReference type="InterPro" id="IPR000210">
    <property type="entry name" value="BTB/POZ_dom"/>
</dbReference>
<proteinExistence type="predicted"/>
<feature type="coiled-coil region" evidence="1">
    <location>
        <begin position="541"/>
        <end position="598"/>
    </location>
</feature>
<dbReference type="CDD" id="cd14733">
    <property type="entry name" value="BACK"/>
    <property type="match status" value="1"/>
</dbReference>
<reference evidence="4 5" key="1">
    <citation type="submission" date="2016-02" db="EMBL/GenBank/DDBJ databases">
        <title>Genome analysis of coral dinoflagellate symbionts highlights evolutionary adaptations to a symbiotic lifestyle.</title>
        <authorList>
            <person name="Aranda M."/>
            <person name="Li Y."/>
            <person name="Liew Y.J."/>
            <person name="Baumgarten S."/>
            <person name="Simakov O."/>
            <person name="Wilson M."/>
            <person name="Piel J."/>
            <person name="Ashoor H."/>
            <person name="Bougouffa S."/>
            <person name="Bajic V.B."/>
            <person name="Ryu T."/>
            <person name="Ravasi T."/>
            <person name="Bayer T."/>
            <person name="Micklem G."/>
            <person name="Kim H."/>
            <person name="Bhak J."/>
            <person name="Lajeunesse T.C."/>
            <person name="Voolstra C.R."/>
        </authorList>
    </citation>
    <scope>NUCLEOTIDE SEQUENCE [LARGE SCALE GENOMIC DNA]</scope>
    <source>
        <strain evidence="4 5">CCMP2467</strain>
    </source>
</reference>
<evidence type="ECO:0000313" key="4">
    <source>
        <dbReference type="EMBL" id="OLP78060.1"/>
    </source>
</evidence>
<feature type="compositionally biased region" description="Basic and acidic residues" evidence="2">
    <location>
        <begin position="17"/>
        <end position="29"/>
    </location>
</feature>
<keyword evidence="5" id="KW-1185">Reference proteome</keyword>
<evidence type="ECO:0000313" key="5">
    <source>
        <dbReference type="Proteomes" id="UP000186817"/>
    </source>
</evidence>
<dbReference type="Pfam" id="PF00651">
    <property type="entry name" value="BTB"/>
    <property type="match status" value="2"/>
</dbReference>
<feature type="domain" description="BTB" evidence="3">
    <location>
        <begin position="296"/>
        <end position="363"/>
    </location>
</feature>
<name>A0A1Q9C564_SYMMI</name>
<protein>
    <submittedName>
        <fullName evidence="4">BTB/POZ and MATH domain-containing protein 2</fullName>
    </submittedName>
</protein>
<dbReference type="SMART" id="SM00225">
    <property type="entry name" value="BTB"/>
    <property type="match status" value="2"/>
</dbReference>
<evidence type="ECO:0000256" key="1">
    <source>
        <dbReference type="SAM" id="Coils"/>
    </source>
</evidence>
<dbReference type="EMBL" id="LSRX01001668">
    <property type="protein sequence ID" value="OLP78060.1"/>
    <property type="molecule type" value="Genomic_DNA"/>
</dbReference>
<dbReference type="OrthoDB" id="441498at2759"/>
<dbReference type="Gene3D" id="3.30.710.10">
    <property type="entry name" value="Potassium Channel Kv1.1, Chain A"/>
    <property type="match status" value="2"/>
</dbReference>
<organism evidence="4 5">
    <name type="scientific">Symbiodinium microadriaticum</name>
    <name type="common">Dinoflagellate</name>
    <name type="synonym">Zooxanthella microadriatica</name>
    <dbReference type="NCBI Taxonomy" id="2951"/>
    <lineage>
        <taxon>Eukaryota</taxon>
        <taxon>Sar</taxon>
        <taxon>Alveolata</taxon>
        <taxon>Dinophyceae</taxon>
        <taxon>Suessiales</taxon>
        <taxon>Symbiodiniaceae</taxon>
        <taxon>Symbiodinium</taxon>
    </lineage>
</organism>
<evidence type="ECO:0000256" key="2">
    <source>
        <dbReference type="SAM" id="MobiDB-lite"/>
    </source>
</evidence>
<accession>A0A1Q9C564</accession>
<comment type="caution">
    <text evidence="4">The sequence shown here is derived from an EMBL/GenBank/DDBJ whole genome shotgun (WGS) entry which is preliminary data.</text>
</comment>
<dbReference type="SUPFAM" id="SSF49599">
    <property type="entry name" value="TRAF domain-like"/>
    <property type="match status" value="1"/>
</dbReference>
<feature type="domain" description="BTB" evidence="3">
    <location>
        <begin position="822"/>
        <end position="889"/>
    </location>
</feature>
<gene>
    <name evidence="4" type="primary">BPM2</name>
    <name evidence="4" type="ORF">AK812_SmicGene41808</name>
</gene>
<feature type="region of interest" description="Disordered" evidence="2">
    <location>
        <begin position="17"/>
        <end position="40"/>
    </location>
</feature>
<dbReference type="Proteomes" id="UP000186817">
    <property type="component" value="Unassembled WGS sequence"/>
</dbReference>
<evidence type="ECO:0000259" key="3">
    <source>
        <dbReference type="PROSITE" id="PS50097"/>
    </source>
</evidence>
<keyword evidence="1" id="KW-0175">Coiled coil</keyword>
<dbReference type="PROSITE" id="PS50097">
    <property type="entry name" value="BTB"/>
    <property type="match status" value="2"/>
</dbReference>